<dbReference type="EMBL" id="JAWHXQ010000035">
    <property type="protein sequence ID" value="MDV0614449.1"/>
    <property type="molecule type" value="Genomic_DNA"/>
</dbReference>
<feature type="signal peptide" evidence="5">
    <location>
        <begin position="1"/>
        <end position="21"/>
    </location>
</feature>
<dbReference type="PANTHER" id="PTHR35936:SF17">
    <property type="entry name" value="ARGININE-BINDING EXTRACELLULAR PROTEIN ARTP"/>
    <property type="match status" value="1"/>
</dbReference>
<comment type="caution">
    <text evidence="8">The sequence shown here is derived from an EMBL/GenBank/DDBJ whole genome shotgun (WGS) entry which is preliminary data.</text>
</comment>
<evidence type="ECO:0000256" key="2">
    <source>
        <dbReference type="ARBA" id="ARBA00010333"/>
    </source>
</evidence>
<evidence type="ECO:0000256" key="3">
    <source>
        <dbReference type="ARBA" id="ARBA00022729"/>
    </source>
</evidence>
<feature type="chain" id="PRO_5042245280" evidence="5">
    <location>
        <begin position="22"/>
        <end position="276"/>
    </location>
</feature>
<dbReference type="GO" id="GO:0015276">
    <property type="term" value="F:ligand-gated monoatomic ion channel activity"/>
    <property type="evidence" value="ECO:0007669"/>
    <property type="project" value="InterPro"/>
</dbReference>
<dbReference type="InterPro" id="IPR001638">
    <property type="entry name" value="Solute-binding_3/MltF_N"/>
</dbReference>
<accession>A0AAE4MWZ7</accession>
<organism evidence="8 9">
    <name type="scientific">Klebsiella quasipneumoniae subsp. similipneumoniae</name>
    <dbReference type="NCBI Taxonomy" id="1463164"/>
    <lineage>
        <taxon>Bacteria</taxon>
        <taxon>Pseudomonadati</taxon>
        <taxon>Pseudomonadota</taxon>
        <taxon>Gammaproteobacteria</taxon>
        <taxon>Enterobacterales</taxon>
        <taxon>Enterobacteriaceae</taxon>
        <taxon>Klebsiella/Raoultella group</taxon>
        <taxon>Klebsiella</taxon>
        <taxon>Klebsiella pneumoniae complex</taxon>
    </lineage>
</organism>
<dbReference type="GO" id="GO:0016020">
    <property type="term" value="C:membrane"/>
    <property type="evidence" value="ECO:0007669"/>
    <property type="project" value="InterPro"/>
</dbReference>
<keyword evidence="3 5" id="KW-0732">Signal</keyword>
<reference evidence="8" key="1">
    <citation type="submission" date="2023-10" db="EMBL/GenBank/DDBJ databases">
        <title>Surveillance and assessment of the effects of hospital wastewater treatment on clearance of pathogenic bacterial and antimicrobial resistance genes.</title>
        <authorList>
            <person name="Wu Y."/>
        </authorList>
    </citation>
    <scope>NUCLEOTIDE SEQUENCE</scope>
    <source>
        <strain evidence="8">23-M-SY-8</strain>
    </source>
</reference>
<evidence type="ECO:0000256" key="1">
    <source>
        <dbReference type="ARBA" id="ARBA00004196"/>
    </source>
</evidence>
<evidence type="ECO:0000256" key="5">
    <source>
        <dbReference type="SAM" id="SignalP"/>
    </source>
</evidence>
<protein>
    <submittedName>
        <fullName evidence="8">Transporter substrate-binding domain-containing protein</fullName>
    </submittedName>
</protein>
<comment type="similarity">
    <text evidence="2 4">Belongs to the bacterial solute-binding protein 3 family.</text>
</comment>
<dbReference type="GO" id="GO:0030288">
    <property type="term" value="C:outer membrane-bounded periplasmic space"/>
    <property type="evidence" value="ECO:0007669"/>
    <property type="project" value="UniProtKB-ARBA"/>
</dbReference>
<gene>
    <name evidence="8" type="ORF">RZO73_28585</name>
</gene>
<evidence type="ECO:0000259" key="6">
    <source>
        <dbReference type="SMART" id="SM00062"/>
    </source>
</evidence>
<dbReference type="Gene3D" id="3.40.190.10">
    <property type="entry name" value="Periplasmic binding protein-like II"/>
    <property type="match status" value="2"/>
</dbReference>
<evidence type="ECO:0000313" key="8">
    <source>
        <dbReference type="EMBL" id="MDV0614449.1"/>
    </source>
</evidence>
<evidence type="ECO:0000259" key="7">
    <source>
        <dbReference type="SMART" id="SM00079"/>
    </source>
</evidence>
<comment type="subcellular location">
    <subcellularLocation>
        <location evidence="1">Cell envelope</location>
    </subcellularLocation>
</comment>
<dbReference type="InterPro" id="IPR018313">
    <property type="entry name" value="SBP_3_CS"/>
</dbReference>
<evidence type="ECO:0000313" key="9">
    <source>
        <dbReference type="Proteomes" id="UP001187239"/>
    </source>
</evidence>
<dbReference type="SUPFAM" id="SSF53850">
    <property type="entry name" value="Periplasmic binding protein-like II"/>
    <property type="match status" value="1"/>
</dbReference>
<dbReference type="PANTHER" id="PTHR35936">
    <property type="entry name" value="MEMBRANE-BOUND LYTIC MUREIN TRANSGLYCOSYLASE F"/>
    <property type="match status" value="1"/>
</dbReference>
<dbReference type="Pfam" id="PF00497">
    <property type="entry name" value="SBP_bac_3"/>
    <property type="match status" value="1"/>
</dbReference>
<dbReference type="AlphaFoldDB" id="A0AAE4MWZ7"/>
<evidence type="ECO:0000256" key="4">
    <source>
        <dbReference type="RuleBase" id="RU003744"/>
    </source>
</evidence>
<proteinExistence type="inferred from homology"/>
<dbReference type="PROSITE" id="PS01039">
    <property type="entry name" value="SBP_BACTERIAL_3"/>
    <property type="match status" value="1"/>
</dbReference>
<sequence length="276" mass="29580">MKFAIATLFAAAAFSTFSTYAQDTIQIATEGAYKPWSFVNDSGKLDGFEIDLTNALCARIKAECKVSAQNWDGMIPALKSGKFDAIVAAMTITPKRQEVIGFSEAYAASPNTFMVLKDGPLANMKSTGKTFDLSDAGNMADAELANMARELRGKTVGVQVSTTAASFLHDKLKGVEVREYKTFDESELDLLAGRVDAVMANITVLSDALKRKDASIAQLAGPTLVGSPFNSVAIGLRKEDAALKSQLDAGIKSLRDDGTIKKLSEKWFGVDLSPRS</sequence>
<dbReference type="RefSeq" id="WP_077265758.1">
    <property type="nucleotide sequence ID" value="NZ_JAWHXQ010000035.1"/>
</dbReference>
<feature type="domain" description="Ionotropic glutamate receptor C-terminal" evidence="7">
    <location>
        <begin position="24"/>
        <end position="270"/>
    </location>
</feature>
<dbReference type="SMART" id="SM00079">
    <property type="entry name" value="PBPe"/>
    <property type="match status" value="1"/>
</dbReference>
<dbReference type="Proteomes" id="UP001187239">
    <property type="component" value="Unassembled WGS sequence"/>
</dbReference>
<name>A0AAE4MWZ7_9ENTR</name>
<dbReference type="InterPro" id="IPR001320">
    <property type="entry name" value="Iontro_rcpt_C"/>
</dbReference>
<feature type="domain" description="Solute-binding protein family 3/N-terminal" evidence="6">
    <location>
        <begin position="24"/>
        <end position="271"/>
    </location>
</feature>
<dbReference type="SMART" id="SM00062">
    <property type="entry name" value="PBPb"/>
    <property type="match status" value="1"/>
</dbReference>